<feature type="disulfide bond" evidence="12">
    <location>
        <begin position="28"/>
        <end position="61"/>
    </location>
</feature>
<evidence type="ECO:0000256" key="5">
    <source>
        <dbReference type="ARBA" id="ARBA00022448"/>
    </source>
</evidence>
<organism evidence="13 14">
    <name type="scientific">Mythimna separata</name>
    <name type="common">Oriental armyworm</name>
    <name type="synonym">Pseudaletia separata</name>
    <dbReference type="NCBI Taxonomy" id="271217"/>
    <lineage>
        <taxon>Eukaryota</taxon>
        <taxon>Metazoa</taxon>
        <taxon>Ecdysozoa</taxon>
        <taxon>Arthropoda</taxon>
        <taxon>Hexapoda</taxon>
        <taxon>Insecta</taxon>
        <taxon>Pterygota</taxon>
        <taxon>Neoptera</taxon>
        <taxon>Endopterygota</taxon>
        <taxon>Lepidoptera</taxon>
        <taxon>Glossata</taxon>
        <taxon>Ditrysia</taxon>
        <taxon>Noctuoidea</taxon>
        <taxon>Noctuidae</taxon>
        <taxon>Noctuinae</taxon>
        <taxon>Hadenini</taxon>
        <taxon>Mythimna</taxon>
    </lineage>
</organism>
<name>A0AAD8DSM8_MYTSE</name>
<evidence type="ECO:0008006" key="15">
    <source>
        <dbReference type="Google" id="ProtNLM"/>
    </source>
</evidence>
<keyword evidence="11 12" id="KW-1015">Disulfide bond</keyword>
<evidence type="ECO:0000256" key="12">
    <source>
        <dbReference type="PIRSR" id="PIRSR619342-50"/>
    </source>
</evidence>
<gene>
    <name evidence="13" type="ORF">PYW07_006010</name>
</gene>
<comment type="caution">
    <text evidence="13">The sequence shown here is derived from an EMBL/GenBank/DDBJ whole genome shotgun (WGS) entry which is preliminary data.</text>
</comment>
<keyword evidence="14" id="KW-1185">Reference proteome</keyword>
<evidence type="ECO:0000256" key="8">
    <source>
        <dbReference type="ARBA" id="ARBA00022982"/>
    </source>
</evidence>
<keyword evidence="10" id="KW-0472">Membrane</keyword>
<keyword evidence="7" id="KW-0999">Mitochondrion inner membrane</keyword>
<dbReference type="GO" id="GO:0005743">
    <property type="term" value="C:mitochondrial inner membrane"/>
    <property type="evidence" value="ECO:0007669"/>
    <property type="project" value="UniProtKB-SubCell"/>
</dbReference>
<evidence type="ECO:0000256" key="2">
    <source>
        <dbReference type="ARBA" id="ARBA00004569"/>
    </source>
</evidence>
<evidence type="ECO:0000256" key="10">
    <source>
        <dbReference type="ARBA" id="ARBA00023136"/>
    </source>
</evidence>
<dbReference type="Pfam" id="PF10200">
    <property type="entry name" value="Ndufs5"/>
    <property type="match status" value="1"/>
</dbReference>
<evidence type="ECO:0000313" key="13">
    <source>
        <dbReference type="EMBL" id="KAJ8718080.1"/>
    </source>
</evidence>
<dbReference type="PANTHER" id="PTHR21268">
    <property type="entry name" value="NADH DEHYDROGENASE [UBIQUINONE] IRON-SULFUR PROTEIN 5"/>
    <property type="match status" value="1"/>
</dbReference>
<dbReference type="Proteomes" id="UP001231518">
    <property type="component" value="Chromosome 18"/>
</dbReference>
<keyword evidence="6" id="KW-0679">Respiratory chain</keyword>
<dbReference type="PANTHER" id="PTHR21268:SF2">
    <property type="entry name" value="NADH DEHYDROGENASE [UBIQUINONE] IRON-SULFUR PROTEIN 5"/>
    <property type="match status" value="1"/>
</dbReference>
<evidence type="ECO:0000256" key="6">
    <source>
        <dbReference type="ARBA" id="ARBA00022660"/>
    </source>
</evidence>
<sequence>MHNISPFFRSPWTDITGGIHSHQMLGRCQKQEMAMMDCLEGYGLGRGLKKCRYLVNDYQECHRNTKQFKRFLEMRRERDRQIAAKLRTGDKMYCSPLIDSY</sequence>
<accession>A0AAD8DSM8</accession>
<dbReference type="InterPro" id="IPR019342">
    <property type="entry name" value="NADH_UbQ_OxRdtase_FeS-su5"/>
</dbReference>
<keyword evidence="8" id="KW-0249">Electron transport</keyword>
<evidence type="ECO:0000256" key="4">
    <source>
        <dbReference type="ARBA" id="ARBA00007372"/>
    </source>
</evidence>
<proteinExistence type="inferred from homology"/>
<dbReference type="AlphaFoldDB" id="A0AAD8DSM8"/>
<comment type="similarity">
    <text evidence="4">Belongs to the complex I NDUFS5 subunit family.</text>
</comment>
<dbReference type="EMBL" id="JARGEI010000016">
    <property type="protein sequence ID" value="KAJ8718080.1"/>
    <property type="molecule type" value="Genomic_DNA"/>
</dbReference>
<dbReference type="GO" id="GO:0005758">
    <property type="term" value="C:mitochondrial intermembrane space"/>
    <property type="evidence" value="ECO:0007669"/>
    <property type="project" value="UniProtKB-SubCell"/>
</dbReference>
<evidence type="ECO:0000256" key="9">
    <source>
        <dbReference type="ARBA" id="ARBA00023128"/>
    </source>
</evidence>
<evidence type="ECO:0000256" key="7">
    <source>
        <dbReference type="ARBA" id="ARBA00022792"/>
    </source>
</evidence>
<evidence type="ECO:0000313" key="14">
    <source>
        <dbReference type="Proteomes" id="UP001231518"/>
    </source>
</evidence>
<comment type="subcellular location">
    <subcellularLocation>
        <location evidence="3">Mitochondrion inner membrane</location>
        <topology evidence="3">Peripheral membrane protein</topology>
    </subcellularLocation>
    <subcellularLocation>
        <location evidence="2">Mitochondrion intermembrane space</location>
    </subcellularLocation>
</comment>
<protein>
    <recommendedName>
        <fullName evidence="15">Complex I-15 kDa</fullName>
    </recommendedName>
</protein>
<reference evidence="13" key="1">
    <citation type="submission" date="2023-03" db="EMBL/GenBank/DDBJ databases">
        <title>Chromosome-level genomes of two armyworms, Mythimna separata and Mythimna loreyi, provide insights into the biosynthesis and reception of sex pheromones.</title>
        <authorList>
            <person name="Zhao H."/>
        </authorList>
    </citation>
    <scope>NUCLEOTIDE SEQUENCE</scope>
    <source>
        <strain evidence="13">BeijingLab</strain>
        <tissue evidence="13">Pupa</tissue>
    </source>
</reference>
<evidence type="ECO:0000256" key="3">
    <source>
        <dbReference type="ARBA" id="ARBA00004637"/>
    </source>
</evidence>
<evidence type="ECO:0000256" key="11">
    <source>
        <dbReference type="ARBA" id="ARBA00023157"/>
    </source>
</evidence>
<keyword evidence="9" id="KW-0496">Mitochondrion</keyword>
<keyword evidence="5" id="KW-0813">Transport</keyword>
<evidence type="ECO:0000256" key="1">
    <source>
        <dbReference type="ARBA" id="ARBA00003195"/>
    </source>
</evidence>
<comment type="function">
    <text evidence="1">Accessory subunit of the mitochondrial membrane respiratory chain NADH dehydrogenase (Complex I), that is believed not to be involved in catalysis. Complex I functions in the transfer of electrons from NADH to the respiratory chain. The immediate electron acceptor for the enzyme is believed to be ubiquinone.</text>
</comment>
<feature type="disulfide bond" evidence="12">
    <location>
        <begin position="38"/>
        <end position="51"/>
    </location>
</feature>